<dbReference type="Pfam" id="PF05615">
    <property type="entry name" value="THOC7"/>
    <property type="match status" value="1"/>
</dbReference>
<name>A0A6J1T2V6_FRAOC</name>
<keyword evidence="3 5" id="KW-0175">Coiled coil</keyword>
<comment type="subcellular location">
    <subcellularLocation>
        <location evidence="1">Nucleus</location>
    </subcellularLocation>
</comment>
<gene>
    <name evidence="7" type="primary">LOC113212702</name>
</gene>
<dbReference type="GO" id="GO:0006397">
    <property type="term" value="P:mRNA processing"/>
    <property type="evidence" value="ECO:0007669"/>
    <property type="project" value="InterPro"/>
</dbReference>
<proteinExistence type="inferred from homology"/>
<keyword evidence="6" id="KW-1185">Reference proteome</keyword>
<protein>
    <submittedName>
        <fullName evidence="7">THO complex subunit 7 homolog</fullName>
    </submittedName>
</protein>
<evidence type="ECO:0000313" key="7">
    <source>
        <dbReference type="RefSeq" id="XP_026287287.1"/>
    </source>
</evidence>
<evidence type="ECO:0000313" key="6">
    <source>
        <dbReference type="Proteomes" id="UP000504606"/>
    </source>
</evidence>
<accession>A0A6J1T2V6</accession>
<dbReference type="AlphaFoldDB" id="A0A6J1T2V6"/>
<evidence type="ECO:0000256" key="4">
    <source>
        <dbReference type="ARBA" id="ARBA00023242"/>
    </source>
</evidence>
<dbReference type="Proteomes" id="UP000504606">
    <property type="component" value="Unplaced"/>
</dbReference>
<dbReference type="CTD" id="80145"/>
<sequence>MNDEEVIRRRLLIDGDGTGDDRRLNALLKSFVKWCSSDEPEAEWRSVQDRMLQHLAQCDFALAKARLTSTMSAEELQNYETWAKKIEVDIATAKSNIEKTKADLKNARTIRRNKIEYDLLAVVINQQPDRRNTNEELKQLHEDLSALQATQEELEKKLDMRRKQFSVMFSSVYQLQALLNESDDEMMDVSLDDMDTAAPEGSSSS</sequence>
<dbReference type="InterPro" id="IPR008501">
    <property type="entry name" value="THOC7/Mft1"/>
</dbReference>
<evidence type="ECO:0000256" key="2">
    <source>
        <dbReference type="ARBA" id="ARBA00006482"/>
    </source>
</evidence>
<dbReference type="GeneID" id="113212702"/>
<dbReference type="GO" id="GO:0006406">
    <property type="term" value="P:mRNA export from nucleus"/>
    <property type="evidence" value="ECO:0007669"/>
    <property type="project" value="TreeGrafter"/>
</dbReference>
<evidence type="ECO:0000256" key="1">
    <source>
        <dbReference type="ARBA" id="ARBA00004123"/>
    </source>
</evidence>
<evidence type="ECO:0000256" key="3">
    <source>
        <dbReference type="ARBA" id="ARBA00023054"/>
    </source>
</evidence>
<dbReference type="PANTHER" id="PTHR23405:SF5">
    <property type="entry name" value="THO COMPLEX SUBUNIT 7 HOMOLOG"/>
    <property type="match status" value="1"/>
</dbReference>
<evidence type="ECO:0000256" key="5">
    <source>
        <dbReference type="SAM" id="Coils"/>
    </source>
</evidence>
<dbReference type="RefSeq" id="XP_026287287.1">
    <property type="nucleotide sequence ID" value="XM_026431502.2"/>
</dbReference>
<dbReference type="KEGG" id="foc:113212702"/>
<comment type="similarity">
    <text evidence="2">Belongs to the THOC7 family.</text>
</comment>
<dbReference type="PANTHER" id="PTHR23405">
    <property type="entry name" value="MAINTENANCE OF KILLER 16 MAK16 PROTEIN-RELATED"/>
    <property type="match status" value="1"/>
</dbReference>
<dbReference type="GO" id="GO:0000445">
    <property type="term" value="C:THO complex part of transcription export complex"/>
    <property type="evidence" value="ECO:0007669"/>
    <property type="project" value="InterPro"/>
</dbReference>
<organism evidence="6 7">
    <name type="scientific">Frankliniella occidentalis</name>
    <name type="common">Western flower thrips</name>
    <name type="synonym">Euthrips occidentalis</name>
    <dbReference type="NCBI Taxonomy" id="133901"/>
    <lineage>
        <taxon>Eukaryota</taxon>
        <taxon>Metazoa</taxon>
        <taxon>Ecdysozoa</taxon>
        <taxon>Arthropoda</taxon>
        <taxon>Hexapoda</taxon>
        <taxon>Insecta</taxon>
        <taxon>Pterygota</taxon>
        <taxon>Neoptera</taxon>
        <taxon>Paraneoptera</taxon>
        <taxon>Thysanoptera</taxon>
        <taxon>Terebrantia</taxon>
        <taxon>Thripoidea</taxon>
        <taxon>Thripidae</taxon>
        <taxon>Frankliniella</taxon>
    </lineage>
</organism>
<dbReference type="OrthoDB" id="205166at2759"/>
<reference evidence="7" key="1">
    <citation type="submission" date="2025-08" db="UniProtKB">
        <authorList>
            <consortium name="RefSeq"/>
        </authorList>
    </citation>
    <scope>IDENTIFICATION</scope>
    <source>
        <tissue evidence="7">Whole organism</tissue>
    </source>
</reference>
<keyword evidence="4" id="KW-0539">Nucleus</keyword>
<feature type="coiled-coil region" evidence="5">
    <location>
        <begin position="83"/>
        <end position="164"/>
    </location>
</feature>